<keyword evidence="7" id="KW-0411">Iron-sulfur</keyword>
<comment type="catalytic activity">
    <reaction evidence="8">
        <text>(sulfur carrier)-H + L-cysteine = (sulfur carrier)-SH + L-alanine</text>
        <dbReference type="Rhea" id="RHEA:43892"/>
        <dbReference type="Rhea" id="RHEA-COMP:14737"/>
        <dbReference type="Rhea" id="RHEA-COMP:14739"/>
        <dbReference type="ChEBI" id="CHEBI:29917"/>
        <dbReference type="ChEBI" id="CHEBI:35235"/>
        <dbReference type="ChEBI" id="CHEBI:57972"/>
        <dbReference type="ChEBI" id="CHEBI:64428"/>
        <dbReference type="EC" id="2.8.1.7"/>
    </reaction>
</comment>
<feature type="domain" description="Aminotransferase class V" evidence="9">
    <location>
        <begin position="5"/>
        <end position="367"/>
    </location>
</feature>
<dbReference type="InterPro" id="IPR015422">
    <property type="entry name" value="PyrdxlP-dep_Trfase_small"/>
</dbReference>
<dbReference type="GO" id="GO:0046872">
    <property type="term" value="F:metal ion binding"/>
    <property type="evidence" value="ECO:0007669"/>
    <property type="project" value="UniProtKB-KW"/>
</dbReference>
<evidence type="ECO:0000256" key="8">
    <source>
        <dbReference type="ARBA" id="ARBA00050776"/>
    </source>
</evidence>
<dbReference type="GO" id="GO:0031071">
    <property type="term" value="F:cysteine desulfurase activity"/>
    <property type="evidence" value="ECO:0007669"/>
    <property type="project" value="UniProtKB-EC"/>
</dbReference>
<evidence type="ECO:0000259" key="9">
    <source>
        <dbReference type="Pfam" id="PF00266"/>
    </source>
</evidence>
<organism evidence="10 11">
    <name type="scientific">Geodermatophilus nigrescens</name>
    <dbReference type="NCBI Taxonomy" id="1070870"/>
    <lineage>
        <taxon>Bacteria</taxon>
        <taxon>Bacillati</taxon>
        <taxon>Actinomycetota</taxon>
        <taxon>Actinomycetes</taxon>
        <taxon>Geodermatophilales</taxon>
        <taxon>Geodermatophilaceae</taxon>
        <taxon>Geodermatophilus</taxon>
    </lineage>
</organism>
<keyword evidence="11" id="KW-1185">Reference proteome</keyword>
<comment type="cofactor">
    <cofactor evidence="1">
        <name>pyridoxal 5'-phosphate</name>
        <dbReference type="ChEBI" id="CHEBI:597326"/>
    </cofactor>
</comment>
<keyword evidence="4" id="KW-0479">Metal-binding</keyword>
<evidence type="ECO:0000256" key="7">
    <source>
        <dbReference type="ARBA" id="ARBA00023014"/>
    </source>
</evidence>
<reference evidence="10 11" key="1">
    <citation type="submission" date="2016-11" db="EMBL/GenBank/DDBJ databases">
        <authorList>
            <person name="Jaros S."/>
            <person name="Januszkiewicz K."/>
            <person name="Wedrychowicz H."/>
        </authorList>
    </citation>
    <scope>NUCLEOTIDE SEQUENCE [LARGE SCALE GENOMIC DNA]</scope>
    <source>
        <strain evidence="10 11">DSM 45408</strain>
    </source>
</reference>
<evidence type="ECO:0000256" key="1">
    <source>
        <dbReference type="ARBA" id="ARBA00001933"/>
    </source>
</evidence>
<dbReference type="Gene3D" id="3.90.1150.10">
    <property type="entry name" value="Aspartate Aminotransferase, domain 1"/>
    <property type="match status" value="1"/>
</dbReference>
<dbReference type="Gene3D" id="1.10.260.50">
    <property type="match status" value="1"/>
</dbReference>
<dbReference type="PANTHER" id="PTHR11601">
    <property type="entry name" value="CYSTEINE DESULFURYLASE FAMILY MEMBER"/>
    <property type="match status" value="1"/>
</dbReference>
<dbReference type="Pfam" id="PF00266">
    <property type="entry name" value="Aminotran_5"/>
    <property type="match status" value="1"/>
</dbReference>
<sequence>MTRPIYLDAAASTPLDPVVLEAMRPVLQEGYGNPSSSHWAGRRAQRLVERAREQVAAIASGRPSGVIFTSGATEANNLALHGLLASAEGKRRSVVSCVTEHPAVLEPLRALAARGIPVRLVGVDEDGRLDLDELVAAVNETTLLVTVMAANNETGVLTDLATVCEVAHSAGALVHSDASQILAWGALPGDHQMDLVTVSGHKMHGPQGIGALVAGRTALQLLRPVTHGGGQERGLRSGTLNVAGAVGLGAAAELATETGQIAAGAVQAQRDALLAGLQAQLPVALLNGHVQHRLPGILNVAVGDAGDEVEADAVLAHMPTLAAATGSACSSGAPGHSHVLSAMGLPVQRVRSSLRFSLSRLSDPETVPAALPLIIDAVREVRTRMHSNDPQVDMHEGMLNR</sequence>
<evidence type="ECO:0000256" key="3">
    <source>
        <dbReference type="ARBA" id="ARBA00022679"/>
    </source>
</evidence>
<evidence type="ECO:0000256" key="2">
    <source>
        <dbReference type="ARBA" id="ARBA00006490"/>
    </source>
</evidence>
<dbReference type="EMBL" id="FQVX01000003">
    <property type="protein sequence ID" value="SHG73855.1"/>
    <property type="molecule type" value="Genomic_DNA"/>
</dbReference>
<dbReference type="InterPro" id="IPR000192">
    <property type="entry name" value="Aminotrans_V_dom"/>
</dbReference>
<dbReference type="InterPro" id="IPR015421">
    <property type="entry name" value="PyrdxlP-dep_Trfase_major"/>
</dbReference>
<comment type="similarity">
    <text evidence="2">Belongs to the class-V pyridoxal-phosphate-dependent aminotransferase family. NifS/IscS subfamily.</text>
</comment>
<evidence type="ECO:0000256" key="4">
    <source>
        <dbReference type="ARBA" id="ARBA00022723"/>
    </source>
</evidence>
<gene>
    <name evidence="10" type="ORF">SAMN05444351_3085</name>
</gene>
<dbReference type="Gene3D" id="3.40.640.10">
    <property type="entry name" value="Type I PLP-dependent aspartate aminotransferase-like (Major domain)"/>
    <property type="match status" value="1"/>
</dbReference>
<evidence type="ECO:0000256" key="5">
    <source>
        <dbReference type="ARBA" id="ARBA00022898"/>
    </source>
</evidence>
<dbReference type="STRING" id="1070870.SAMN05444351_3085"/>
<protein>
    <submittedName>
        <fullName evidence="10">Cysteine desulfurase IscS</fullName>
    </submittedName>
</protein>
<evidence type="ECO:0000313" key="11">
    <source>
        <dbReference type="Proteomes" id="UP000184471"/>
    </source>
</evidence>
<proteinExistence type="inferred from homology"/>
<dbReference type="SUPFAM" id="SSF53383">
    <property type="entry name" value="PLP-dependent transferases"/>
    <property type="match status" value="1"/>
</dbReference>
<evidence type="ECO:0000256" key="6">
    <source>
        <dbReference type="ARBA" id="ARBA00023004"/>
    </source>
</evidence>
<dbReference type="InterPro" id="IPR015424">
    <property type="entry name" value="PyrdxlP-dep_Trfase"/>
</dbReference>
<keyword evidence="5" id="KW-0663">Pyridoxal phosphate</keyword>
<dbReference type="GO" id="GO:0051536">
    <property type="term" value="F:iron-sulfur cluster binding"/>
    <property type="evidence" value="ECO:0007669"/>
    <property type="project" value="UniProtKB-KW"/>
</dbReference>
<dbReference type="InterPro" id="IPR016454">
    <property type="entry name" value="Cysteine_dSase"/>
</dbReference>
<keyword evidence="6" id="KW-0408">Iron</keyword>
<name>A0A1M5M9G0_9ACTN</name>
<dbReference type="Proteomes" id="UP000184471">
    <property type="component" value="Unassembled WGS sequence"/>
</dbReference>
<dbReference type="PIRSF" id="PIRSF005572">
    <property type="entry name" value="NifS"/>
    <property type="match status" value="1"/>
</dbReference>
<keyword evidence="3" id="KW-0808">Transferase</keyword>
<dbReference type="PANTHER" id="PTHR11601:SF34">
    <property type="entry name" value="CYSTEINE DESULFURASE"/>
    <property type="match status" value="1"/>
</dbReference>
<dbReference type="AlphaFoldDB" id="A0A1M5M9G0"/>
<evidence type="ECO:0000313" key="10">
    <source>
        <dbReference type="EMBL" id="SHG73855.1"/>
    </source>
</evidence>
<accession>A0A1M5M9G0</accession>